<accession>A0ABV9BEU7</accession>
<sequence>MSWRRLRILIEHLPPESATMTALRNQLDDDDWAEHAERGEPEAARWSQLEQLTAALIDAVRRVEYVLICVNRDGKSPPPDPPEPIPRPGTKTRTKRPPLSDESAETLFRLINGGA</sequence>
<gene>
    <name evidence="2" type="ORF">ACFPEN_06245</name>
</gene>
<proteinExistence type="predicted"/>
<evidence type="ECO:0000313" key="2">
    <source>
        <dbReference type="EMBL" id="MFC4512531.1"/>
    </source>
</evidence>
<feature type="compositionally biased region" description="Pro residues" evidence="1">
    <location>
        <begin position="76"/>
        <end position="87"/>
    </location>
</feature>
<keyword evidence="3" id="KW-1185">Reference proteome</keyword>
<evidence type="ECO:0008006" key="4">
    <source>
        <dbReference type="Google" id="ProtNLM"/>
    </source>
</evidence>
<comment type="caution">
    <text evidence="2">The sequence shown here is derived from an EMBL/GenBank/DDBJ whole genome shotgun (WGS) entry which is preliminary data.</text>
</comment>
<evidence type="ECO:0000256" key="1">
    <source>
        <dbReference type="SAM" id="MobiDB-lite"/>
    </source>
</evidence>
<dbReference type="RefSeq" id="WP_417922456.1">
    <property type="nucleotide sequence ID" value="NZ_JBHSFS010000002.1"/>
</dbReference>
<evidence type="ECO:0000313" key="3">
    <source>
        <dbReference type="Proteomes" id="UP001595990"/>
    </source>
</evidence>
<dbReference type="EMBL" id="JBHSFS010000002">
    <property type="protein sequence ID" value="MFC4512531.1"/>
    <property type="molecule type" value="Genomic_DNA"/>
</dbReference>
<name>A0ABV9BEU7_9ACTN</name>
<feature type="region of interest" description="Disordered" evidence="1">
    <location>
        <begin position="71"/>
        <end position="105"/>
    </location>
</feature>
<protein>
    <recommendedName>
        <fullName evidence="4">Transposase</fullName>
    </recommendedName>
</protein>
<dbReference type="Proteomes" id="UP001595990">
    <property type="component" value="Unassembled WGS sequence"/>
</dbReference>
<organism evidence="2 3">
    <name type="scientific">Streptomyces ehimensis</name>
    <dbReference type="NCBI Taxonomy" id="68195"/>
    <lineage>
        <taxon>Bacteria</taxon>
        <taxon>Bacillati</taxon>
        <taxon>Actinomycetota</taxon>
        <taxon>Actinomycetes</taxon>
        <taxon>Kitasatosporales</taxon>
        <taxon>Streptomycetaceae</taxon>
        <taxon>Streptomyces</taxon>
    </lineage>
</organism>
<reference evidence="3" key="1">
    <citation type="journal article" date="2019" name="Int. J. Syst. Evol. Microbiol.">
        <title>The Global Catalogue of Microorganisms (GCM) 10K type strain sequencing project: providing services to taxonomists for standard genome sequencing and annotation.</title>
        <authorList>
            <consortium name="The Broad Institute Genomics Platform"/>
            <consortium name="The Broad Institute Genome Sequencing Center for Infectious Disease"/>
            <person name="Wu L."/>
            <person name="Ma J."/>
        </authorList>
    </citation>
    <scope>NUCLEOTIDE SEQUENCE [LARGE SCALE GENOMIC DNA]</scope>
    <source>
        <strain evidence="3">CECT 8064</strain>
    </source>
</reference>